<feature type="region of interest" description="Disordered" evidence="1">
    <location>
        <begin position="1"/>
        <end position="28"/>
    </location>
</feature>
<name>A0A2H9T198_9BACT</name>
<evidence type="ECO:0000313" key="2">
    <source>
        <dbReference type="EMBL" id="PJE69531.1"/>
    </source>
</evidence>
<reference evidence="3" key="1">
    <citation type="submission" date="2017-09" db="EMBL/GenBank/DDBJ databases">
        <title>Depth-based differentiation of microbial function through sediment-hosted aquifers and enrichment of novel symbionts in the deep terrestrial subsurface.</title>
        <authorList>
            <person name="Probst A.J."/>
            <person name="Ladd B."/>
            <person name="Jarett J.K."/>
            <person name="Geller-Mcgrath D.E."/>
            <person name="Sieber C.M.K."/>
            <person name="Emerson J.B."/>
            <person name="Anantharaman K."/>
            <person name="Thomas B.C."/>
            <person name="Malmstrom R."/>
            <person name="Stieglmeier M."/>
            <person name="Klingl A."/>
            <person name="Woyke T."/>
            <person name="Ryan C.M."/>
            <person name="Banfield J.F."/>
        </authorList>
    </citation>
    <scope>NUCLEOTIDE SEQUENCE [LARGE SCALE GENOMIC DNA]</scope>
</reference>
<organism evidence="2 3">
    <name type="scientific">Candidatus Staskawiczbacteria bacterium CG10_big_fil_rev_8_21_14_0_10_38_10</name>
    <dbReference type="NCBI Taxonomy" id="1974891"/>
    <lineage>
        <taxon>Bacteria</taxon>
        <taxon>Candidatus Staskawicziibacteriota</taxon>
    </lineage>
</organism>
<proteinExistence type="predicted"/>
<comment type="caution">
    <text evidence="2">The sequence shown here is derived from an EMBL/GenBank/DDBJ whole genome shotgun (WGS) entry which is preliminary data.</text>
</comment>
<dbReference type="Proteomes" id="UP000236946">
    <property type="component" value="Unassembled WGS sequence"/>
</dbReference>
<gene>
    <name evidence="2" type="ORF">COU98_01490</name>
</gene>
<accession>A0A2H9T198</accession>
<evidence type="ECO:0000313" key="3">
    <source>
        <dbReference type="Proteomes" id="UP000236946"/>
    </source>
</evidence>
<sequence length="196" mass="22679">NNNQQNSEVKEEKPVPKTEIKTEIKGAPKEAVKAPENFSLNKPPLALVRDSQKVEKAYSHSDLEGIYRLKIGKRRGLDIWIVDGAKVRKELYIDFVLGGNDQRYKFIPDGEIWIDNSISVEELEFTIIHEIFERELMKQGMTYTKAHELAAQEELKARINKTDSIDDLRARWYKLQESSKEQEIIKPKAEEQKPAV</sequence>
<protein>
    <submittedName>
        <fullName evidence="2">Uncharacterized protein</fullName>
    </submittedName>
</protein>
<feature type="non-terminal residue" evidence="2">
    <location>
        <position position="1"/>
    </location>
</feature>
<dbReference type="EMBL" id="PFEN01000027">
    <property type="protein sequence ID" value="PJE69531.1"/>
    <property type="molecule type" value="Genomic_DNA"/>
</dbReference>
<evidence type="ECO:0000256" key="1">
    <source>
        <dbReference type="SAM" id="MobiDB-lite"/>
    </source>
</evidence>
<dbReference type="AlphaFoldDB" id="A0A2H9T198"/>
<feature type="compositionally biased region" description="Basic and acidic residues" evidence="1">
    <location>
        <begin position="8"/>
        <end position="28"/>
    </location>
</feature>